<organism evidence="5 7">
    <name type="scientific">Chitinophaga sancti</name>
    <dbReference type="NCBI Taxonomy" id="1004"/>
    <lineage>
        <taxon>Bacteria</taxon>
        <taxon>Pseudomonadati</taxon>
        <taxon>Bacteroidota</taxon>
        <taxon>Chitinophagia</taxon>
        <taxon>Chitinophagales</taxon>
        <taxon>Chitinophagaceae</taxon>
        <taxon>Chitinophaga</taxon>
    </lineage>
</organism>
<dbReference type="InterPro" id="IPR013324">
    <property type="entry name" value="RNA_pol_sigma_r3/r4-like"/>
</dbReference>
<dbReference type="InterPro" id="IPR036388">
    <property type="entry name" value="WH-like_DNA-bd_sf"/>
</dbReference>
<keyword evidence="5" id="KW-0240">DNA-directed RNA polymerase</keyword>
<dbReference type="STRING" id="1004.SAMN05661012_03758"/>
<keyword evidence="3" id="KW-0731">Sigma factor</keyword>
<evidence type="ECO:0000313" key="5">
    <source>
        <dbReference type="EMBL" id="SFW71358.1"/>
    </source>
</evidence>
<evidence type="ECO:0000313" key="7">
    <source>
        <dbReference type="Proteomes" id="UP000183788"/>
    </source>
</evidence>
<proteinExistence type="inferred from homology"/>
<reference evidence="5 7" key="1">
    <citation type="submission" date="2016-11" db="EMBL/GenBank/DDBJ databases">
        <authorList>
            <person name="Jaros S."/>
            <person name="Januszkiewicz K."/>
            <person name="Wedrychowicz H."/>
        </authorList>
    </citation>
    <scope>NUCLEOTIDE SEQUENCE [LARGE SCALE GENOMIC DNA]</scope>
    <source>
        <strain evidence="5 7">DSM 784</strain>
    </source>
</reference>
<dbReference type="EMBL" id="FPIZ01000012">
    <property type="protein sequence ID" value="SFW71358.1"/>
    <property type="molecule type" value="Genomic_DNA"/>
</dbReference>
<dbReference type="Proteomes" id="UP000183788">
    <property type="component" value="Unassembled WGS sequence"/>
</dbReference>
<dbReference type="AlphaFoldDB" id="A0A1K1RI43"/>
<dbReference type="GO" id="GO:0006352">
    <property type="term" value="P:DNA-templated transcription initiation"/>
    <property type="evidence" value="ECO:0007669"/>
    <property type="project" value="InterPro"/>
</dbReference>
<accession>A0A1K1RI43</accession>
<evidence type="ECO:0000256" key="2">
    <source>
        <dbReference type="ARBA" id="ARBA00023015"/>
    </source>
</evidence>
<dbReference type="RefSeq" id="WP_072362766.1">
    <property type="nucleotide sequence ID" value="NZ_CBHWAX010000001.1"/>
</dbReference>
<reference evidence="6 8" key="2">
    <citation type="submission" date="2023-11" db="EMBL/GenBank/DDBJ databases">
        <title>MicrobeMod: A computational toolkit for identifying prokaryotic methylation and restriction-modification with nanopore sequencing.</title>
        <authorList>
            <person name="Crits-Christoph A."/>
            <person name="Kang S.C."/>
            <person name="Lee H."/>
            <person name="Ostrov N."/>
        </authorList>
    </citation>
    <scope>NUCLEOTIDE SEQUENCE [LARGE SCALE GENOMIC DNA]</scope>
    <source>
        <strain evidence="6 8">ATCC 23090</strain>
    </source>
</reference>
<sequence>MGQAAVHIDEHLLIERLIAGDPGARELLYDYYGPALYSLILQVVPDNKKAEDILTTVFVRIYSDIYTYKESGNSTLFGWMMRLTREIVFSEGDHTGGNVTGGIILHGNNSLQRFTNTLPQDKQKVFYLCYFKGLPKEAVARMMGVEAETIAGQMKEIMMAFRTFLQN</sequence>
<evidence type="ECO:0000256" key="4">
    <source>
        <dbReference type="ARBA" id="ARBA00023163"/>
    </source>
</evidence>
<evidence type="ECO:0000313" key="6">
    <source>
        <dbReference type="EMBL" id="WQG87274.1"/>
    </source>
</evidence>
<dbReference type="OrthoDB" id="661407at2"/>
<evidence type="ECO:0000313" key="8">
    <source>
        <dbReference type="Proteomes" id="UP001326715"/>
    </source>
</evidence>
<dbReference type="InterPro" id="IPR013325">
    <property type="entry name" value="RNA_pol_sigma_r2"/>
</dbReference>
<dbReference type="Gene3D" id="1.10.10.10">
    <property type="entry name" value="Winged helix-like DNA-binding domain superfamily/Winged helix DNA-binding domain"/>
    <property type="match status" value="1"/>
</dbReference>
<dbReference type="Gene3D" id="1.10.1740.10">
    <property type="match status" value="1"/>
</dbReference>
<dbReference type="InterPro" id="IPR039425">
    <property type="entry name" value="RNA_pol_sigma-70-like"/>
</dbReference>
<dbReference type="PANTHER" id="PTHR43133:SF62">
    <property type="entry name" value="RNA POLYMERASE SIGMA FACTOR SIGZ"/>
    <property type="match status" value="1"/>
</dbReference>
<gene>
    <name evidence="5" type="ORF">SAMN05661012_03758</name>
    <name evidence="6" type="ORF">SR876_20335</name>
</gene>
<dbReference type="GO" id="GO:0000428">
    <property type="term" value="C:DNA-directed RNA polymerase complex"/>
    <property type="evidence" value="ECO:0007669"/>
    <property type="project" value="UniProtKB-KW"/>
</dbReference>
<dbReference type="PANTHER" id="PTHR43133">
    <property type="entry name" value="RNA POLYMERASE ECF-TYPE SIGMA FACTO"/>
    <property type="match status" value="1"/>
</dbReference>
<dbReference type="SUPFAM" id="SSF88946">
    <property type="entry name" value="Sigma2 domain of RNA polymerase sigma factors"/>
    <property type="match status" value="1"/>
</dbReference>
<protein>
    <submittedName>
        <fullName evidence="5">DNA-directed RNA polymerase specialized sigma subunit, sigma24 family</fullName>
    </submittedName>
    <submittedName>
        <fullName evidence="6">Sigma-70 family RNA polymerase sigma factor</fullName>
    </submittedName>
</protein>
<dbReference type="SUPFAM" id="SSF88659">
    <property type="entry name" value="Sigma3 and sigma4 domains of RNA polymerase sigma factors"/>
    <property type="match status" value="1"/>
</dbReference>
<evidence type="ECO:0000256" key="3">
    <source>
        <dbReference type="ARBA" id="ARBA00023082"/>
    </source>
</evidence>
<name>A0A1K1RI43_9BACT</name>
<dbReference type="Proteomes" id="UP001326715">
    <property type="component" value="Chromosome"/>
</dbReference>
<dbReference type="EMBL" id="CP140154">
    <property type="protein sequence ID" value="WQG87274.1"/>
    <property type="molecule type" value="Genomic_DNA"/>
</dbReference>
<evidence type="ECO:0000256" key="1">
    <source>
        <dbReference type="ARBA" id="ARBA00010641"/>
    </source>
</evidence>
<keyword evidence="2" id="KW-0805">Transcription regulation</keyword>
<dbReference type="GO" id="GO:0016987">
    <property type="term" value="F:sigma factor activity"/>
    <property type="evidence" value="ECO:0007669"/>
    <property type="project" value="UniProtKB-KW"/>
</dbReference>
<keyword evidence="4" id="KW-0804">Transcription</keyword>
<keyword evidence="8" id="KW-1185">Reference proteome</keyword>
<comment type="similarity">
    <text evidence="1">Belongs to the sigma-70 factor family. ECF subfamily.</text>
</comment>